<name>A0A1Y5MH70_9BACT</name>
<evidence type="ECO:0000256" key="1">
    <source>
        <dbReference type="SAM" id="SignalP"/>
    </source>
</evidence>
<feature type="chain" id="PRO_5012034450" evidence="1">
    <location>
        <begin position="21"/>
        <end position="138"/>
    </location>
</feature>
<proteinExistence type="predicted"/>
<protein>
    <submittedName>
        <fullName evidence="2">Uncharacterized protein</fullName>
    </submittedName>
</protein>
<dbReference type="EMBL" id="NDYN01000014">
    <property type="protein sequence ID" value="OUT06744.1"/>
    <property type="molecule type" value="Genomic_DNA"/>
</dbReference>
<feature type="signal peptide" evidence="1">
    <location>
        <begin position="1"/>
        <end position="20"/>
    </location>
</feature>
<comment type="caution">
    <text evidence="2">The sequence shown here is derived from an EMBL/GenBank/DDBJ whole genome shotgun (WGS) entry which is preliminary data.</text>
</comment>
<reference evidence="2 3" key="1">
    <citation type="submission" date="2017-04" db="EMBL/GenBank/DDBJ databases">
        <title>Complete genome of Campylobacter concisus ATCC 33237T and draft genomes for an additional eight well characterized C. concisus strains.</title>
        <authorList>
            <person name="Cornelius A.J."/>
            <person name="Miller W.G."/>
            <person name="Lastovica A.J."/>
            <person name="On S.L."/>
            <person name="French N.P."/>
            <person name="Vandenberg O."/>
            <person name="Biggs P.J."/>
        </authorList>
    </citation>
    <scope>NUCLEOTIDE SEQUENCE [LARGE SCALE GENOMIC DNA]</scope>
    <source>
        <strain evidence="2 3">CCUG 19995</strain>
    </source>
</reference>
<dbReference type="AlphaFoldDB" id="A0A1Y5MH70"/>
<accession>A0A1Y5MH70</accession>
<keyword evidence="1" id="KW-0732">Signal</keyword>
<dbReference type="RefSeq" id="WP_087583791.1">
    <property type="nucleotide sequence ID" value="NZ_NDYN01000014.1"/>
</dbReference>
<sequence>MRSLFKVVLLSILLVASSYAKDLLDLATNGAANNSEIKALSDNDMIGIKGGYYFYRYPSFDFYGGVTSFAYIVLEDDKDTLVLPGSSTNKILLAMTRQVNGKQEFYINTYDLTTKERGIYIGSQYHKMVDEFRAQLGK</sequence>
<dbReference type="Proteomes" id="UP000196317">
    <property type="component" value="Unassembled WGS sequence"/>
</dbReference>
<organism evidence="2 3">
    <name type="scientific">Campylobacter concisus</name>
    <dbReference type="NCBI Taxonomy" id="199"/>
    <lineage>
        <taxon>Bacteria</taxon>
        <taxon>Pseudomonadati</taxon>
        <taxon>Campylobacterota</taxon>
        <taxon>Epsilonproteobacteria</taxon>
        <taxon>Campylobacterales</taxon>
        <taxon>Campylobacteraceae</taxon>
        <taxon>Campylobacter</taxon>
    </lineage>
</organism>
<evidence type="ECO:0000313" key="3">
    <source>
        <dbReference type="Proteomes" id="UP000196317"/>
    </source>
</evidence>
<evidence type="ECO:0000313" key="2">
    <source>
        <dbReference type="EMBL" id="OUT06744.1"/>
    </source>
</evidence>
<gene>
    <name evidence="2" type="ORF">B9N65_10500</name>
</gene>